<proteinExistence type="inferred from homology"/>
<sequence length="354" mass="37174">MNIAVIGATGVVGRECLTLLDSGLVPGVDRVVPVASGGSAGRDLGAELGLNLKVEPVVALEEFDPSTVDVAVFSAGAPISTAYGPIVAAAGALVVDNSSAFRMDDDVPLVVPQVNPQALATRPARGIVANPNCSTIQLVRALHPLRDIGEIDRVIVSSYQSASGGGLRGLEQLADTTRGLLDGADPADTTAGRFGPPLAFNLIPEIGLRDDDGHSHEERKLRREPRKIMDLPGLRVAATAVRVAVINGHSEAVHVTFTAPVRPEDARGALRAAPDLRVYGDPEPAGSPADAYPMPRFVCSSPTERRLVHVGRVRSDPDDPHALWMWVVADNLTVGAALNALQIVALAAGMPWWR</sequence>
<comment type="caution">
    <text evidence="3">The sequence shown here is derived from an EMBL/GenBank/DDBJ whole genome shotgun (WGS) entry which is preliminary data.</text>
</comment>
<dbReference type="Proteomes" id="UP001201873">
    <property type="component" value="Unassembled WGS sequence"/>
</dbReference>
<dbReference type="InterPro" id="IPR012280">
    <property type="entry name" value="Semialdhyde_DH_dimer_dom"/>
</dbReference>
<dbReference type="PIRSF" id="PIRSF000148">
    <property type="entry name" value="ASA_dh"/>
    <property type="match status" value="1"/>
</dbReference>
<evidence type="ECO:0000259" key="2">
    <source>
        <dbReference type="SMART" id="SM00859"/>
    </source>
</evidence>
<dbReference type="CDD" id="cd02316">
    <property type="entry name" value="VcASADH2_like_N"/>
    <property type="match status" value="1"/>
</dbReference>
<dbReference type="Pfam" id="PF02774">
    <property type="entry name" value="Semialdhyde_dhC"/>
    <property type="match status" value="1"/>
</dbReference>
<keyword evidence="4" id="KW-1185">Reference proteome</keyword>
<accession>A0ABT0JWJ2</accession>
<reference evidence="3 4" key="1">
    <citation type="submission" date="2022-04" db="EMBL/GenBank/DDBJ databases">
        <title>Genome diversity in the genus Frankia.</title>
        <authorList>
            <person name="Carlos-Shanley C."/>
            <person name="Hahn D."/>
        </authorList>
    </citation>
    <scope>NUCLEOTIDE SEQUENCE [LARGE SCALE GENOMIC DNA]</scope>
    <source>
        <strain evidence="3 4">Ag45/Mut15</strain>
    </source>
</reference>
<dbReference type="SMART" id="SM00859">
    <property type="entry name" value="Semialdhyde_dh"/>
    <property type="match status" value="1"/>
</dbReference>
<dbReference type="PANTHER" id="PTHR46278">
    <property type="entry name" value="DEHYDROGENASE, PUTATIVE-RELATED"/>
    <property type="match status" value="1"/>
</dbReference>
<dbReference type="PANTHER" id="PTHR46278:SF2">
    <property type="entry name" value="ASPARTATE-SEMIALDEHYDE DEHYDROGENASE"/>
    <property type="match status" value="1"/>
</dbReference>
<dbReference type="GO" id="GO:0004073">
    <property type="term" value="F:aspartate-semialdehyde dehydrogenase activity"/>
    <property type="evidence" value="ECO:0007669"/>
    <property type="project" value="UniProtKB-EC"/>
</dbReference>
<comment type="similarity">
    <text evidence="1">Belongs to the aspartate-semialdehyde dehydrogenase family.</text>
</comment>
<dbReference type="EMBL" id="JALKFT010000007">
    <property type="protein sequence ID" value="MCK9875923.1"/>
    <property type="molecule type" value="Genomic_DNA"/>
</dbReference>
<name>A0ABT0JWJ2_9ACTN</name>
<dbReference type="SUPFAM" id="SSF51735">
    <property type="entry name" value="NAD(P)-binding Rossmann-fold domains"/>
    <property type="match status" value="1"/>
</dbReference>
<dbReference type="EC" id="1.2.1.11" evidence="3"/>
<dbReference type="InterPro" id="IPR000534">
    <property type="entry name" value="Semialdehyde_DH_NAD-bd"/>
</dbReference>
<evidence type="ECO:0000313" key="3">
    <source>
        <dbReference type="EMBL" id="MCK9875923.1"/>
    </source>
</evidence>
<evidence type="ECO:0000313" key="4">
    <source>
        <dbReference type="Proteomes" id="UP001201873"/>
    </source>
</evidence>
<dbReference type="Gene3D" id="3.30.360.10">
    <property type="entry name" value="Dihydrodipicolinate Reductase, domain 2"/>
    <property type="match status" value="1"/>
</dbReference>
<keyword evidence="3" id="KW-0560">Oxidoreductase</keyword>
<gene>
    <name evidence="3" type="ORF">MXD59_09070</name>
</gene>
<dbReference type="Pfam" id="PF01118">
    <property type="entry name" value="Semialdhyde_dh"/>
    <property type="match status" value="1"/>
</dbReference>
<dbReference type="SUPFAM" id="SSF55347">
    <property type="entry name" value="Glyceraldehyde-3-phosphate dehydrogenase-like, C-terminal domain"/>
    <property type="match status" value="1"/>
</dbReference>
<dbReference type="RefSeq" id="WP_248824307.1">
    <property type="nucleotide sequence ID" value="NZ_JALKFT010000007.1"/>
</dbReference>
<protein>
    <submittedName>
        <fullName evidence="3">Aspartate-semialdehyde dehydrogenase</fullName>
        <ecNumber evidence="3">1.2.1.11</ecNumber>
    </submittedName>
</protein>
<organism evidence="3 4">
    <name type="scientific">Frankia umida</name>
    <dbReference type="NCBI Taxonomy" id="573489"/>
    <lineage>
        <taxon>Bacteria</taxon>
        <taxon>Bacillati</taxon>
        <taxon>Actinomycetota</taxon>
        <taxon>Actinomycetes</taxon>
        <taxon>Frankiales</taxon>
        <taxon>Frankiaceae</taxon>
        <taxon>Frankia</taxon>
    </lineage>
</organism>
<feature type="domain" description="Semialdehyde dehydrogenase NAD-binding" evidence="2">
    <location>
        <begin position="2"/>
        <end position="122"/>
    </location>
</feature>
<evidence type="ECO:0000256" key="1">
    <source>
        <dbReference type="ARBA" id="ARBA00010584"/>
    </source>
</evidence>
<dbReference type="Gene3D" id="3.40.50.720">
    <property type="entry name" value="NAD(P)-binding Rossmann-like Domain"/>
    <property type="match status" value="1"/>
</dbReference>
<dbReference type="NCBIfam" id="NF011456">
    <property type="entry name" value="PRK14874.1"/>
    <property type="match status" value="1"/>
</dbReference>
<dbReference type="InterPro" id="IPR036291">
    <property type="entry name" value="NAD(P)-bd_dom_sf"/>
</dbReference>